<dbReference type="GO" id="GO:0012505">
    <property type="term" value="C:endomembrane system"/>
    <property type="evidence" value="ECO:0007669"/>
    <property type="project" value="UniProtKB-SubCell"/>
</dbReference>
<protein>
    <recommendedName>
        <fullName evidence="8">S-acyltransferase</fullName>
        <ecNumber evidence="8">2.3.1.225</ecNumber>
    </recommendedName>
    <alternativeName>
        <fullName evidence="8">Palmitoyltransferase</fullName>
    </alternativeName>
</protein>
<accession>A0AAF0QUY7</accession>
<keyword evidence="4" id="KW-0812">Transmembrane</keyword>
<dbReference type="InterPro" id="IPR001594">
    <property type="entry name" value="Palmitoyltrfase_DHHC"/>
</dbReference>
<dbReference type="EMBL" id="CP133616">
    <property type="protein sequence ID" value="WMV30839.1"/>
    <property type="molecule type" value="Genomic_DNA"/>
</dbReference>
<dbReference type="InterPro" id="IPR039859">
    <property type="entry name" value="PFA4/ZDH16/20/ERF2-like"/>
</dbReference>
<comment type="catalytic activity">
    <reaction evidence="8">
        <text>L-cysteinyl-[protein] + hexadecanoyl-CoA = S-hexadecanoyl-L-cysteinyl-[protein] + CoA</text>
        <dbReference type="Rhea" id="RHEA:36683"/>
        <dbReference type="Rhea" id="RHEA-COMP:10131"/>
        <dbReference type="Rhea" id="RHEA-COMP:11032"/>
        <dbReference type="ChEBI" id="CHEBI:29950"/>
        <dbReference type="ChEBI" id="CHEBI:57287"/>
        <dbReference type="ChEBI" id="CHEBI:57379"/>
        <dbReference type="ChEBI" id="CHEBI:74151"/>
        <dbReference type="EC" id="2.3.1.225"/>
    </reaction>
</comment>
<dbReference type="AlphaFoldDB" id="A0AAF0QUY7"/>
<sequence length="173" mass="20231">MLMWSYIKVVIQDPGSVPENWKLVSEQNIEEGNSVALSDYASIENPTPTLSTEQIERRQSQSRGYCSKCQNGKPPRCHHCSVCQRCVLKMDHHCIWVVNCVGARNYKFFLLFVVYEKKKSVQWKYDMGWKRNFEQVFGANKALWFFPLFLKRDMENIPALHGMEFPTRSDAVE</sequence>
<evidence type="ECO:0000256" key="6">
    <source>
        <dbReference type="ARBA" id="ARBA00023136"/>
    </source>
</evidence>
<dbReference type="PANTHER" id="PTHR12246">
    <property type="entry name" value="PALMITOYLTRANSFERASE ZDHHC16"/>
    <property type="match status" value="1"/>
</dbReference>
<dbReference type="Proteomes" id="UP001234989">
    <property type="component" value="Chromosome 5"/>
</dbReference>
<reference evidence="10" key="1">
    <citation type="submission" date="2023-08" db="EMBL/GenBank/DDBJ databases">
        <title>A de novo genome assembly of Solanum verrucosum Schlechtendal, a Mexican diploid species geographically isolated from the other diploid A-genome species in potato relatives.</title>
        <authorList>
            <person name="Hosaka K."/>
        </authorList>
    </citation>
    <scope>NUCLEOTIDE SEQUENCE</scope>
    <source>
        <tissue evidence="10">Young leaves</tissue>
    </source>
</reference>
<proteinExistence type="inferred from homology"/>
<keyword evidence="6" id="KW-0472">Membrane</keyword>
<evidence type="ECO:0000313" key="11">
    <source>
        <dbReference type="Proteomes" id="UP001234989"/>
    </source>
</evidence>
<gene>
    <name evidence="10" type="ORF">MTR67_024224</name>
</gene>
<dbReference type="EC" id="2.3.1.225" evidence="8"/>
<organism evidence="10 11">
    <name type="scientific">Solanum verrucosum</name>
    <dbReference type="NCBI Taxonomy" id="315347"/>
    <lineage>
        <taxon>Eukaryota</taxon>
        <taxon>Viridiplantae</taxon>
        <taxon>Streptophyta</taxon>
        <taxon>Embryophyta</taxon>
        <taxon>Tracheophyta</taxon>
        <taxon>Spermatophyta</taxon>
        <taxon>Magnoliopsida</taxon>
        <taxon>eudicotyledons</taxon>
        <taxon>Gunneridae</taxon>
        <taxon>Pentapetalae</taxon>
        <taxon>asterids</taxon>
        <taxon>lamiids</taxon>
        <taxon>Solanales</taxon>
        <taxon>Solanaceae</taxon>
        <taxon>Solanoideae</taxon>
        <taxon>Solaneae</taxon>
        <taxon>Solanum</taxon>
    </lineage>
</organism>
<evidence type="ECO:0000256" key="1">
    <source>
        <dbReference type="ARBA" id="ARBA00004127"/>
    </source>
</evidence>
<keyword evidence="11" id="KW-1185">Reference proteome</keyword>
<evidence type="ECO:0000256" key="2">
    <source>
        <dbReference type="ARBA" id="ARBA00008574"/>
    </source>
</evidence>
<keyword evidence="3 8" id="KW-0808">Transferase</keyword>
<keyword evidence="7 8" id="KW-0012">Acyltransferase</keyword>
<evidence type="ECO:0000256" key="3">
    <source>
        <dbReference type="ARBA" id="ARBA00022679"/>
    </source>
</evidence>
<evidence type="ECO:0000256" key="4">
    <source>
        <dbReference type="ARBA" id="ARBA00022692"/>
    </source>
</evidence>
<name>A0AAF0QUY7_SOLVR</name>
<dbReference type="GO" id="GO:0019706">
    <property type="term" value="F:protein-cysteine S-palmitoyltransferase activity"/>
    <property type="evidence" value="ECO:0007669"/>
    <property type="project" value="UniProtKB-EC"/>
</dbReference>
<comment type="similarity">
    <text evidence="2 8">Belongs to the DHHC palmitoyltransferase family.</text>
</comment>
<feature type="domain" description="Palmitoyltransferase DHHC" evidence="9">
    <location>
        <begin position="61"/>
        <end position="115"/>
    </location>
</feature>
<evidence type="ECO:0000259" key="9">
    <source>
        <dbReference type="Pfam" id="PF01529"/>
    </source>
</evidence>
<dbReference type="Pfam" id="PF01529">
    <property type="entry name" value="DHHC"/>
    <property type="match status" value="1"/>
</dbReference>
<comment type="subcellular location">
    <subcellularLocation>
        <location evidence="1">Endomembrane system</location>
        <topology evidence="1">Multi-pass membrane protein</topology>
    </subcellularLocation>
</comment>
<evidence type="ECO:0000256" key="5">
    <source>
        <dbReference type="ARBA" id="ARBA00022989"/>
    </source>
</evidence>
<comment type="domain">
    <text evidence="8">The DHHC domain is required for palmitoyltransferase activity.</text>
</comment>
<evidence type="ECO:0000256" key="7">
    <source>
        <dbReference type="ARBA" id="ARBA00023315"/>
    </source>
</evidence>
<dbReference type="PROSITE" id="PS50216">
    <property type="entry name" value="DHHC"/>
    <property type="match status" value="1"/>
</dbReference>
<evidence type="ECO:0000256" key="8">
    <source>
        <dbReference type="RuleBase" id="RU079119"/>
    </source>
</evidence>
<evidence type="ECO:0000313" key="10">
    <source>
        <dbReference type="EMBL" id="WMV30839.1"/>
    </source>
</evidence>
<keyword evidence="5" id="KW-1133">Transmembrane helix</keyword>